<dbReference type="AlphaFoldDB" id="A0AAD9JE76"/>
<evidence type="ECO:0000313" key="2">
    <source>
        <dbReference type="Proteomes" id="UP001208570"/>
    </source>
</evidence>
<comment type="caution">
    <text evidence="1">The sequence shown here is derived from an EMBL/GenBank/DDBJ whole genome shotgun (WGS) entry which is preliminary data.</text>
</comment>
<accession>A0AAD9JE76</accession>
<organism evidence="1 2">
    <name type="scientific">Paralvinella palmiformis</name>
    <dbReference type="NCBI Taxonomy" id="53620"/>
    <lineage>
        <taxon>Eukaryota</taxon>
        <taxon>Metazoa</taxon>
        <taxon>Spiralia</taxon>
        <taxon>Lophotrochozoa</taxon>
        <taxon>Annelida</taxon>
        <taxon>Polychaeta</taxon>
        <taxon>Sedentaria</taxon>
        <taxon>Canalipalpata</taxon>
        <taxon>Terebellida</taxon>
        <taxon>Terebelliformia</taxon>
        <taxon>Alvinellidae</taxon>
        <taxon>Paralvinella</taxon>
    </lineage>
</organism>
<evidence type="ECO:0000313" key="1">
    <source>
        <dbReference type="EMBL" id="KAK2151274.1"/>
    </source>
</evidence>
<keyword evidence="2" id="KW-1185">Reference proteome</keyword>
<reference evidence="1" key="1">
    <citation type="journal article" date="2023" name="Mol. Biol. Evol.">
        <title>Third-Generation Sequencing Reveals the Adaptive Role of the Epigenome in Three Deep-Sea Polychaetes.</title>
        <authorList>
            <person name="Perez M."/>
            <person name="Aroh O."/>
            <person name="Sun Y."/>
            <person name="Lan Y."/>
            <person name="Juniper S.K."/>
            <person name="Young C.R."/>
            <person name="Angers B."/>
            <person name="Qian P.Y."/>
        </authorList>
    </citation>
    <scope>NUCLEOTIDE SEQUENCE</scope>
    <source>
        <strain evidence="1">P08H-3</strain>
    </source>
</reference>
<gene>
    <name evidence="1" type="ORF">LSH36_368g00063</name>
</gene>
<name>A0AAD9JE76_9ANNE</name>
<protein>
    <submittedName>
        <fullName evidence="1">Uncharacterized protein</fullName>
    </submittedName>
</protein>
<dbReference type="Proteomes" id="UP001208570">
    <property type="component" value="Unassembled WGS sequence"/>
</dbReference>
<sequence length="39" mass="4557">MYIVFSTVYIHKPFNTNAFPFVVSLSTLVEPIPMHTRMK</sequence>
<dbReference type="EMBL" id="JAODUP010000368">
    <property type="protein sequence ID" value="KAK2151274.1"/>
    <property type="molecule type" value="Genomic_DNA"/>
</dbReference>
<proteinExistence type="predicted"/>